<reference evidence="2" key="1">
    <citation type="submission" date="2021-09" db="EMBL/GenBank/DDBJ databases">
        <authorList>
            <consortium name="AG Swart"/>
            <person name="Singh M."/>
            <person name="Singh A."/>
            <person name="Seah K."/>
            <person name="Emmerich C."/>
        </authorList>
    </citation>
    <scope>NUCLEOTIDE SEQUENCE</scope>
    <source>
        <strain evidence="2">ATCC30299</strain>
    </source>
</reference>
<dbReference type="PROSITE" id="PS50294">
    <property type="entry name" value="WD_REPEATS_REGION"/>
    <property type="match status" value="2"/>
</dbReference>
<dbReference type="SMART" id="SM00320">
    <property type="entry name" value="WD40"/>
    <property type="match status" value="6"/>
</dbReference>
<dbReference type="InterPro" id="IPR015943">
    <property type="entry name" value="WD40/YVTN_repeat-like_dom_sf"/>
</dbReference>
<dbReference type="InterPro" id="IPR036322">
    <property type="entry name" value="WD40_repeat_dom_sf"/>
</dbReference>
<dbReference type="PANTHER" id="PTHR19847">
    <property type="entry name" value="DDB1- AND CUL4-ASSOCIATED FACTOR 11"/>
    <property type="match status" value="1"/>
</dbReference>
<keyword evidence="3" id="KW-1185">Reference proteome</keyword>
<feature type="repeat" description="WD" evidence="1">
    <location>
        <begin position="214"/>
        <end position="250"/>
    </location>
</feature>
<name>A0AAU9K787_9CILI</name>
<proteinExistence type="predicted"/>
<sequence>MNGPLSLNTINTPFQSPDDIPEDKCFSDTFLESQDLENGSIQNLISQREYGLIYSWNSSCSNKLIPNTFFSEKADFDSWAYNGQFSPTGNIYCCTSKRQIKIFNTVDPFNWTLQRFLTTDDPFWAYTDMDISPCEKFIILCSVDPKLRLATVENNATSDNMHFDSISSYDEVNADTGIFSVKFSGDGSSVIFSTNRKSIVLYDLIKRQNIINLQKAHDDDVNSICFLDPEKENIVVSGSDESCIKIWDMRCLNSDGSAHGVLIGHREGITHVAPHSNGISLISNSKDQTLKLWDIRTITSQKAYIDFKRSHRYQTYFDYRWEDYPLRNYRKRLSADSSLLTFKRHTVRKTCIKCYFSPLFTTGNRFIYSGSCEGNVYIFDSITGKTVRILEDTVRVLPPEKKLVRDVSWHPFIPLICATSFRRKILSYSFL</sequence>
<dbReference type="InterPro" id="IPR001680">
    <property type="entry name" value="WD40_rpt"/>
</dbReference>
<organism evidence="2 3">
    <name type="scientific">Blepharisma stoltei</name>
    <dbReference type="NCBI Taxonomy" id="1481888"/>
    <lineage>
        <taxon>Eukaryota</taxon>
        <taxon>Sar</taxon>
        <taxon>Alveolata</taxon>
        <taxon>Ciliophora</taxon>
        <taxon>Postciliodesmatophora</taxon>
        <taxon>Heterotrichea</taxon>
        <taxon>Heterotrichida</taxon>
        <taxon>Blepharismidae</taxon>
        <taxon>Blepharisma</taxon>
    </lineage>
</organism>
<keyword evidence="1" id="KW-0853">WD repeat</keyword>
<dbReference type="EMBL" id="CAJZBQ010000056">
    <property type="protein sequence ID" value="CAG9333067.1"/>
    <property type="molecule type" value="Genomic_DNA"/>
</dbReference>
<dbReference type="Gene3D" id="2.130.10.10">
    <property type="entry name" value="YVTN repeat-like/Quinoprotein amine dehydrogenase"/>
    <property type="match status" value="1"/>
</dbReference>
<dbReference type="InterPro" id="IPR051859">
    <property type="entry name" value="DCAF"/>
</dbReference>
<feature type="repeat" description="WD" evidence="1">
    <location>
        <begin position="262"/>
        <end position="303"/>
    </location>
</feature>
<evidence type="ECO:0000313" key="3">
    <source>
        <dbReference type="Proteomes" id="UP001162131"/>
    </source>
</evidence>
<dbReference type="GO" id="GO:0043161">
    <property type="term" value="P:proteasome-mediated ubiquitin-dependent protein catabolic process"/>
    <property type="evidence" value="ECO:0007669"/>
    <property type="project" value="TreeGrafter"/>
</dbReference>
<dbReference type="PANTHER" id="PTHR19847:SF7">
    <property type="entry name" value="DDB1- AND CUL4-ASSOCIATED FACTOR 11"/>
    <property type="match status" value="1"/>
</dbReference>
<dbReference type="Pfam" id="PF00400">
    <property type="entry name" value="WD40"/>
    <property type="match status" value="2"/>
</dbReference>
<accession>A0AAU9K787</accession>
<dbReference type="PROSITE" id="PS50082">
    <property type="entry name" value="WD_REPEATS_2"/>
    <property type="match status" value="2"/>
</dbReference>
<dbReference type="Proteomes" id="UP001162131">
    <property type="component" value="Unassembled WGS sequence"/>
</dbReference>
<evidence type="ECO:0000313" key="2">
    <source>
        <dbReference type="EMBL" id="CAG9333067.1"/>
    </source>
</evidence>
<comment type="caution">
    <text evidence="2">The sequence shown here is derived from an EMBL/GenBank/DDBJ whole genome shotgun (WGS) entry which is preliminary data.</text>
</comment>
<dbReference type="AlphaFoldDB" id="A0AAU9K787"/>
<evidence type="ECO:0000256" key="1">
    <source>
        <dbReference type="PROSITE-ProRule" id="PRU00221"/>
    </source>
</evidence>
<gene>
    <name evidence="2" type="ORF">BSTOLATCC_MIC57887</name>
</gene>
<dbReference type="SUPFAM" id="SSF50978">
    <property type="entry name" value="WD40 repeat-like"/>
    <property type="match status" value="1"/>
</dbReference>
<protein>
    <submittedName>
        <fullName evidence="2">Uncharacterized protein</fullName>
    </submittedName>
</protein>
<dbReference type="GO" id="GO:0080008">
    <property type="term" value="C:Cul4-RING E3 ubiquitin ligase complex"/>
    <property type="evidence" value="ECO:0007669"/>
    <property type="project" value="TreeGrafter"/>
</dbReference>